<feature type="signal peptide" evidence="1">
    <location>
        <begin position="1"/>
        <end position="22"/>
    </location>
</feature>
<protein>
    <recommendedName>
        <fullName evidence="4">Membrane-bound lysozyme inhibitor of c-type lysozyme MliC</fullName>
    </recommendedName>
</protein>
<dbReference type="PROSITE" id="PS51257">
    <property type="entry name" value="PROKAR_LIPOPROTEIN"/>
    <property type="match status" value="1"/>
</dbReference>
<gene>
    <name evidence="2" type="ORF">DFP79_0396</name>
</gene>
<evidence type="ECO:0008006" key="4">
    <source>
        <dbReference type="Google" id="ProtNLM"/>
    </source>
</evidence>
<keyword evidence="1" id="KW-0732">Signal</keyword>
<dbReference type="RefSeq" id="WP_133502275.1">
    <property type="nucleotide sequence ID" value="NZ_SNXC01000009.1"/>
</dbReference>
<sequence length="98" mass="11037">MNRLAKINVSVLIVCACSASHANDMVAAYECEGKELKVHFHDDWAEAHWLGSAYELHKAVSVDDVVYLGEELSIREDATHLELDIMNKKQIHCVRITS</sequence>
<evidence type="ECO:0000313" key="2">
    <source>
        <dbReference type="EMBL" id="TDO99414.1"/>
    </source>
</evidence>
<proteinExistence type="predicted"/>
<evidence type="ECO:0000313" key="3">
    <source>
        <dbReference type="Proteomes" id="UP000294656"/>
    </source>
</evidence>
<accession>A0A4R6MD25</accession>
<keyword evidence="3" id="KW-1185">Reference proteome</keyword>
<organism evidence="2 3">
    <name type="scientific">Marinomonas balearica</name>
    <dbReference type="NCBI Taxonomy" id="491947"/>
    <lineage>
        <taxon>Bacteria</taxon>
        <taxon>Pseudomonadati</taxon>
        <taxon>Pseudomonadota</taxon>
        <taxon>Gammaproteobacteria</taxon>
        <taxon>Oceanospirillales</taxon>
        <taxon>Oceanospirillaceae</taxon>
        <taxon>Marinomonas</taxon>
    </lineage>
</organism>
<evidence type="ECO:0000256" key="1">
    <source>
        <dbReference type="SAM" id="SignalP"/>
    </source>
</evidence>
<name>A0A4R6MD25_9GAMM</name>
<dbReference type="Proteomes" id="UP000294656">
    <property type="component" value="Unassembled WGS sequence"/>
</dbReference>
<dbReference type="EMBL" id="SNXC01000009">
    <property type="protein sequence ID" value="TDO99414.1"/>
    <property type="molecule type" value="Genomic_DNA"/>
</dbReference>
<reference evidence="2 3" key="1">
    <citation type="submission" date="2019-03" db="EMBL/GenBank/DDBJ databases">
        <title>Genomic Encyclopedia of Type Strains, Phase III (KMG-III): the genomes of soil and plant-associated and newly described type strains.</title>
        <authorList>
            <person name="Whitman W."/>
        </authorList>
    </citation>
    <scope>NUCLEOTIDE SEQUENCE [LARGE SCALE GENOMIC DNA]</scope>
    <source>
        <strain evidence="2 3">CECT 7378</strain>
    </source>
</reference>
<dbReference type="OrthoDB" id="6105391at2"/>
<feature type="chain" id="PRO_5020844613" description="Membrane-bound lysozyme inhibitor of c-type lysozyme MliC" evidence="1">
    <location>
        <begin position="23"/>
        <end position="98"/>
    </location>
</feature>
<dbReference type="AlphaFoldDB" id="A0A4R6MD25"/>
<comment type="caution">
    <text evidence="2">The sequence shown here is derived from an EMBL/GenBank/DDBJ whole genome shotgun (WGS) entry which is preliminary data.</text>
</comment>